<dbReference type="InterPro" id="IPR035906">
    <property type="entry name" value="MetI-like_sf"/>
</dbReference>
<evidence type="ECO:0000313" key="10">
    <source>
        <dbReference type="Proteomes" id="UP000198625"/>
    </source>
</evidence>
<feature type="transmembrane region" description="Helical" evidence="7">
    <location>
        <begin position="12"/>
        <end position="32"/>
    </location>
</feature>
<dbReference type="PROSITE" id="PS50928">
    <property type="entry name" value="ABC_TM1"/>
    <property type="match status" value="1"/>
</dbReference>
<comment type="similarity">
    <text evidence="7">Belongs to the binding-protein-dependent transport system permease family.</text>
</comment>
<dbReference type="InterPro" id="IPR000515">
    <property type="entry name" value="MetI-like"/>
</dbReference>
<evidence type="ECO:0000259" key="8">
    <source>
        <dbReference type="PROSITE" id="PS50928"/>
    </source>
</evidence>
<reference evidence="9 10" key="1">
    <citation type="submission" date="2016-10" db="EMBL/GenBank/DDBJ databases">
        <authorList>
            <person name="de Groot N.N."/>
        </authorList>
    </citation>
    <scope>NUCLEOTIDE SEQUENCE [LARGE SCALE GENOMIC DNA]</scope>
    <source>
        <strain evidence="9 10">DSM 21650</strain>
    </source>
</reference>
<dbReference type="OrthoDB" id="9804353at2"/>
<feature type="transmembrane region" description="Helical" evidence="7">
    <location>
        <begin position="98"/>
        <end position="119"/>
    </location>
</feature>
<sequence length="258" mass="29114">MKIYRSSWKKHFKTIYANLIVLTMWYVLHASLKSAVIPSPFDTIENFIIIFPKVLLPHLLVSLWRITVAVIFSLILGVIIGVWIGVNKKADDFISPIVYILYPLPKIAFLPILMILWGLGDIPKIALIIIIVIFQIILGARDGVKEIPKELMMSVKSLGLARSQVYRHLILPAILPKLFTALRLSIGVSIAVLFFAENFATSYGIGYFIMNSWSMVNYLEMFSGIVGLGLLGFILFTVIDLCEDKLCRWVKVGKNTLI</sequence>
<dbReference type="CDD" id="cd06261">
    <property type="entry name" value="TM_PBP2"/>
    <property type="match status" value="1"/>
</dbReference>
<evidence type="ECO:0000256" key="4">
    <source>
        <dbReference type="ARBA" id="ARBA00022692"/>
    </source>
</evidence>
<name>A0A1H3MF48_9FIRM</name>
<feature type="transmembrane region" description="Helical" evidence="7">
    <location>
        <begin position="63"/>
        <end position="86"/>
    </location>
</feature>
<protein>
    <submittedName>
        <fullName evidence="9">NitT/TauT family transport system permease protein</fullName>
    </submittedName>
</protein>
<keyword evidence="5 7" id="KW-1133">Transmembrane helix</keyword>
<dbReference type="GO" id="GO:0005886">
    <property type="term" value="C:plasma membrane"/>
    <property type="evidence" value="ECO:0007669"/>
    <property type="project" value="UniProtKB-SubCell"/>
</dbReference>
<dbReference type="Pfam" id="PF00528">
    <property type="entry name" value="BPD_transp_1"/>
    <property type="match status" value="1"/>
</dbReference>
<gene>
    <name evidence="9" type="ORF">SAMN05660462_00808</name>
</gene>
<feature type="transmembrane region" description="Helical" evidence="7">
    <location>
        <begin position="221"/>
        <end position="242"/>
    </location>
</feature>
<dbReference type="AlphaFoldDB" id="A0A1H3MF48"/>
<feature type="transmembrane region" description="Helical" evidence="7">
    <location>
        <begin position="184"/>
        <end position="209"/>
    </location>
</feature>
<dbReference type="RefSeq" id="WP_091727559.1">
    <property type="nucleotide sequence ID" value="NZ_FNQE01000006.1"/>
</dbReference>
<evidence type="ECO:0000256" key="1">
    <source>
        <dbReference type="ARBA" id="ARBA00004651"/>
    </source>
</evidence>
<feature type="domain" description="ABC transmembrane type-1" evidence="8">
    <location>
        <begin position="59"/>
        <end position="243"/>
    </location>
</feature>
<evidence type="ECO:0000256" key="5">
    <source>
        <dbReference type="ARBA" id="ARBA00022989"/>
    </source>
</evidence>
<keyword evidence="10" id="KW-1185">Reference proteome</keyword>
<dbReference type="PANTHER" id="PTHR30151:SF0">
    <property type="entry name" value="ABC TRANSPORTER PERMEASE PROTEIN MJ0413-RELATED"/>
    <property type="match status" value="1"/>
</dbReference>
<evidence type="ECO:0000256" key="2">
    <source>
        <dbReference type="ARBA" id="ARBA00022448"/>
    </source>
</evidence>
<dbReference type="SUPFAM" id="SSF161098">
    <property type="entry name" value="MetI-like"/>
    <property type="match status" value="1"/>
</dbReference>
<dbReference type="Proteomes" id="UP000198625">
    <property type="component" value="Unassembled WGS sequence"/>
</dbReference>
<dbReference type="STRING" id="415015.SAMN05660462_00808"/>
<evidence type="ECO:0000256" key="6">
    <source>
        <dbReference type="ARBA" id="ARBA00023136"/>
    </source>
</evidence>
<dbReference type="EMBL" id="FNQE01000006">
    <property type="protein sequence ID" value="SDY74789.1"/>
    <property type="molecule type" value="Genomic_DNA"/>
</dbReference>
<organism evidence="9 10">
    <name type="scientific">Proteiniborus ethanoligenes</name>
    <dbReference type="NCBI Taxonomy" id="415015"/>
    <lineage>
        <taxon>Bacteria</taxon>
        <taxon>Bacillati</taxon>
        <taxon>Bacillota</taxon>
        <taxon>Clostridia</taxon>
        <taxon>Eubacteriales</taxon>
        <taxon>Proteiniborus</taxon>
    </lineage>
</organism>
<keyword evidence="2 7" id="KW-0813">Transport</keyword>
<dbReference type="Gene3D" id="1.10.3720.10">
    <property type="entry name" value="MetI-like"/>
    <property type="match status" value="1"/>
</dbReference>
<evidence type="ECO:0000313" key="9">
    <source>
        <dbReference type="EMBL" id="SDY74789.1"/>
    </source>
</evidence>
<dbReference type="GO" id="GO:0055085">
    <property type="term" value="P:transmembrane transport"/>
    <property type="evidence" value="ECO:0007669"/>
    <property type="project" value="InterPro"/>
</dbReference>
<evidence type="ECO:0000256" key="3">
    <source>
        <dbReference type="ARBA" id="ARBA00022475"/>
    </source>
</evidence>
<keyword evidence="4 7" id="KW-0812">Transmembrane</keyword>
<comment type="subcellular location">
    <subcellularLocation>
        <location evidence="1 7">Cell membrane</location>
        <topology evidence="1 7">Multi-pass membrane protein</topology>
    </subcellularLocation>
</comment>
<proteinExistence type="inferred from homology"/>
<dbReference type="PANTHER" id="PTHR30151">
    <property type="entry name" value="ALKANE SULFONATE ABC TRANSPORTER-RELATED, MEMBRANE SUBUNIT"/>
    <property type="match status" value="1"/>
</dbReference>
<feature type="transmembrane region" description="Helical" evidence="7">
    <location>
        <begin position="125"/>
        <end position="144"/>
    </location>
</feature>
<keyword evidence="6 7" id="KW-0472">Membrane</keyword>
<keyword evidence="3" id="KW-1003">Cell membrane</keyword>
<evidence type="ECO:0000256" key="7">
    <source>
        <dbReference type="RuleBase" id="RU363032"/>
    </source>
</evidence>
<accession>A0A1H3MF48</accession>